<dbReference type="KEGG" id="adl:AURDEDRAFT_76952"/>
<dbReference type="eggNOG" id="ENOG502R2BQ">
    <property type="taxonomic scope" value="Eukaryota"/>
</dbReference>
<feature type="non-terminal residue" evidence="1">
    <location>
        <position position="1"/>
    </location>
</feature>
<gene>
    <name evidence="1" type="ORF">AURDEDRAFT_76952</name>
</gene>
<reference evidence="2" key="1">
    <citation type="journal article" date="2012" name="Science">
        <title>The Paleozoic origin of enzymatic lignin decomposition reconstructed from 31 fungal genomes.</title>
        <authorList>
            <person name="Floudas D."/>
            <person name="Binder M."/>
            <person name="Riley R."/>
            <person name="Barry K."/>
            <person name="Blanchette R.A."/>
            <person name="Henrissat B."/>
            <person name="Martinez A.T."/>
            <person name="Otillar R."/>
            <person name="Spatafora J.W."/>
            <person name="Yadav J.S."/>
            <person name="Aerts A."/>
            <person name="Benoit I."/>
            <person name="Boyd A."/>
            <person name="Carlson A."/>
            <person name="Copeland A."/>
            <person name="Coutinho P.M."/>
            <person name="de Vries R.P."/>
            <person name="Ferreira P."/>
            <person name="Findley K."/>
            <person name="Foster B."/>
            <person name="Gaskell J."/>
            <person name="Glotzer D."/>
            <person name="Gorecki P."/>
            <person name="Heitman J."/>
            <person name="Hesse C."/>
            <person name="Hori C."/>
            <person name="Igarashi K."/>
            <person name="Jurgens J.A."/>
            <person name="Kallen N."/>
            <person name="Kersten P."/>
            <person name="Kohler A."/>
            <person name="Kuees U."/>
            <person name="Kumar T.K.A."/>
            <person name="Kuo A."/>
            <person name="LaButti K."/>
            <person name="Larrondo L.F."/>
            <person name="Lindquist E."/>
            <person name="Ling A."/>
            <person name="Lombard V."/>
            <person name="Lucas S."/>
            <person name="Lundell T."/>
            <person name="Martin R."/>
            <person name="McLaughlin D.J."/>
            <person name="Morgenstern I."/>
            <person name="Morin E."/>
            <person name="Murat C."/>
            <person name="Nagy L.G."/>
            <person name="Nolan M."/>
            <person name="Ohm R.A."/>
            <person name="Patyshakuliyeva A."/>
            <person name="Rokas A."/>
            <person name="Ruiz-Duenas F.J."/>
            <person name="Sabat G."/>
            <person name="Salamov A."/>
            <person name="Samejima M."/>
            <person name="Schmutz J."/>
            <person name="Slot J.C."/>
            <person name="St John F."/>
            <person name="Stenlid J."/>
            <person name="Sun H."/>
            <person name="Sun S."/>
            <person name="Syed K."/>
            <person name="Tsang A."/>
            <person name="Wiebenga A."/>
            <person name="Young D."/>
            <person name="Pisabarro A."/>
            <person name="Eastwood D.C."/>
            <person name="Martin F."/>
            <person name="Cullen D."/>
            <person name="Grigoriev I.V."/>
            <person name="Hibbett D.S."/>
        </authorList>
    </citation>
    <scope>NUCLEOTIDE SEQUENCE [LARGE SCALE GENOMIC DNA]</scope>
    <source>
        <strain evidence="2">TFB10046</strain>
    </source>
</reference>
<dbReference type="Proteomes" id="UP000006514">
    <property type="component" value="Unassembled WGS sequence"/>
</dbReference>
<name>J0WNS5_AURST</name>
<dbReference type="OrthoDB" id="2142724at2759"/>
<evidence type="ECO:0000313" key="1">
    <source>
        <dbReference type="EMBL" id="EJD33487.1"/>
    </source>
</evidence>
<sequence length="73" mass="7824">LTLNGLIFSDVREGGFDGDSFLEFLDGLLEVMNPYPAPHSVLVMDNCAIHHVDGVAERCTEGGQASLSPTLFS</sequence>
<evidence type="ECO:0008006" key="3">
    <source>
        <dbReference type="Google" id="ProtNLM"/>
    </source>
</evidence>
<accession>J0WNS5</accession>
<protein>
    <recommendedName>
        <fullName evidence="3">Tc1-like transposase DDE domain-containing protein</fullName>
    </recommendedName>
</protein>
<organism evidence="1 2">
    <name type="scientific">Auricularia subglabra (strain TFB-10046 / SS5)</name>
    <name type="common">White-rot fungus</name>
    <name type="synonym">Auricularia delicata (strain TFB10046)</name>
    <dbReference type="NCBI Taxonomy" id="717982"/>
    <lineage>
        <taxon>Eukaryota</taxon>
        <taxon>Fungi</taxon>
        <taxon>Dikarya</taxon>
        <taxon>Basidiomycota</taxon>
        <taxon>Agaricomycotina</taxon>
        <taxon>Agaricomycetes</taxon>
        <taxon>Auriculariales</taxon>
        <taxon>Auriculariaceae</taxon>
        <taxon>Auricularia</taxon>
    </lineage>
</organism>
<keyword evidence="2" id="KW-1185">Reference proteome</keyword>
<dbReference type="OMA" id="ERCTEGG"/>
<proteinExistence type="predicted"/>
<dbReference type="AlphaFoldDB" id="J0WNS5"/>
<dbReference type="EMBL" id="JH688206">
    <property type="protein sequence ID" value="EJD33487.1"/>
    <property type="molecule type" value="Genomic_DNA"/>
</dbReference>
<dbReference type="InParanoid" id="J0WNS5"/>
<evidence type="ECO:0000313" key="2">
    <source>
        <dbReference type="Proteomes" id="UP000006514"/>
    </source>
</evidence>